<evidence type="ECO:0000313" key="1">
    <source>
        <dbReference type="EMBL" id="CAH2395488.1"/>
    </source>
</evidence>
<keyword evidence="2" id="KW-1185">Reference proteome</keyword>
<name>A0ABN8JEB1_9HYPH</name>
<sequence length="90" mass="10073">MGRVNEFDLFCQNKSDEGRKRLARVRDLILSSAPQVEEGRVHFFLVYHLGGGAVAKLHLDAREQPNITFAVGSELTDPSSYLRAPVSCER</sequence>
<dbReference type="Proteomes" id="UP001152604">
    <property type="component" value="Unassembled WGS sequence"/>
</dbReference>
<evidence type="ECO:0000313" key="2">
    <source>
        <dbReference type="Proteomes" id="UP001152604"/>
    </source>
</evidence>
<protein>
    <submittedName>
        <fullName evidence="1">Uncharacterized protein</fullName>
    </submittedName>
</protein>
<accession>A0ABN8JEB1</accession>
<dbReference type="EMBL" id="CAKXZS010000004">
    <property type="protein sequence ID" value="CAH2395488.1"/>
    <property type="molecule type" value="Genomic_DNA"/>
</dbReference>
<comment type="caution">
    <text evidence="1">The sequence shown here is derived from an EMBL/GenBank/DDBJ whole genome shotgun (WGS) entry which is preliminary data.</text>
</comment>
<proteinExistence type="predicted"/>
<gene>
    <name evidence="1" type="ORF">MES4922_120189</name>
</gene>
<reference evidence="1" key="1">
    <citation type="submission" date="2022-03" db="EMBL/GenBank/DDBJ databases">
        <authorList>
            <person name="Brunel B."/>
        </authorList>
    </citation>
    <scope>NUCLEOTIDE SEQUENCE</scope>
    <source>
        <strain evidence="1">STM4922sample</strain>
    </source>
</reference>
<organism evidence="1 2">
    <name type="scientific">Mesorhizobium ventifaucium</name>
    <dbReference type="NCBI Taxonomy" id="666020"/>
    <lineage>
        <taxon>Bacteria</taxon>
        <taxon>Pseudomonadati</taxon>
        <taxon>Pseudomonadota</taxon>
        <taxon>Alphaproteobacteria</taxon>
        <taxon>Hyphomicrobiales</taxon>
        <taxon>Phyllobacteriaceae</taxon>
        <taxon>Mesorhizobium</taxon>
    </lineage>
</organism>